<dbReference type="InterPro" id="IPR000711">
    <property type="entry name" value="ATPase_OSCP/dsu"/>
</dbReference>
<dbReference type="Gene3D" id="1.10.520.20">
    <property type="entry name" value="N-terminal domain of the delta subunit of the F1F0-ATP synthase"/>
    <property type="match status" value="1"/>
</dbReference>
<organism evidence="8 9">
    <name type="scientific">Lentisphaera araneosa HTCC2155</name>
    <dbReference type="NCBI Taxonomy" id="313628"/>
    <lineage>
        <taxon>Bacteria</taxon>
        <taxon>Pseudomonadati</taxon>
        <taxon>Lentisphaerota</taxon>
        <taxon>Lentisphaeria</taxon>
        <taxon>Lentisphaerales</taxon>
        <taxon>Lentisphaeraceae</taxon>
        <taxon>Lentisphaera</taxon>
    </lineage>
</organism>
<dbReference type="InterPro" id="IPR026015">
    <property type="entry name" value="ATP_synth_OSCP/delta_N_sf"/>
</dbReference>
<evidence type="ECO:0000313" key="9">
    <source>
        <dbReference type="Proteomes" id="UP000004947"/>
    </source>
</evidence>
<gene>
    <name evidence="7" type="primary">atpH</name>
    <name evidence="8" type="ORF">LNTAR_02609</name>
</gene>
<dbReference type="OrthoDB" id="9802471at2"/>
<keyword evidence="3 7" id="KW-0375">Hydrogen ion transport</keyword>
<dbReference type="NCBIfam" id="TIGR01145">
    <property type="entry name" value="ATP_synt_delta"/>
    <property type="match status" value="1"/>
</dbReference>
<dbReference type="GO" id="GO:0045259">
    <property type="term" value="C:proton-transporting ATP synthase complex"/>
    <property type="evidence" value="ECO:0007669"/>
    <property type="project" value="UniProtKB-KW"/>
</dbReference>
<name>A6DUE1_9BACT</name>
<evidence type="ECO:0000256" key="3">
    <source>
        <dbReference type="ARBA" id="ARBA00022781"/>
    </source>
</evidence>
<comment type="subcellular location">
    <subcellularLocation>
        <location evidence="7">Cell membrane</location>
        <topology evidence="7">Peripheral membrane protein</topology>
    </subcellularLocation>
    <subcellularLocation>
        <location evidence="1">Membrane</location>
    </subcellularLocation>
</comment>
<evidence type="ECO:0000256" key="7">
    <source>
        <dbReference type="HAMAP-Rule" id="MF_01416"/>
    </source>
</evidence>
<keyword evidence="7" id="KW-0139">CF(1)</keyword>
<keyword evidence="7" id="KW-1003">Cell membrane</keyword>
<keyword evidence="6 7" id="KW-0066">ATP synthesis</keyword>
<dbReference type="PRINTS" id="PR00125">
    <property type="entry name" value="ATPASEDELTA"/>
</dbReference>
<dbReference type="STRING" id="313628.LNTAR_02609"/>
<comment type="similarity">
    <text evidence="7">Belongs to the ATPase delta chain family.</text>
</comment>
<dbReference type="Pfam" id="PF00213">
    <property type="entry name" value="OSCP"/>
    <property type="match status" value="1"/>
</dbReference>
<dbReference type="eggNOG" id="COG0712">
    <property type="taxonomic scope" value="Bacteria"/>
</dbReference>
<evidence type="ECO:0000256" key="1">
    <source>
        <dbReference type="ARBA" id="ARBA00004370"/>
    </source>
</evidence>
<keyword evidence="5 7" id="KW-0472">Membrane</keyword>
<dbReference type="GO" id="GO:0046933">
    <property type="term" value="F:proton-transporting ATP synthase activity, rotational mechanism"/>
    <property type="evidence" value="ECO:0007669"/>
    <property type="project" value="UniProtKB-UniRule"/>
</dbReference>
<keyword evidence="4 7" id="KW-0406">Ion transport</keyword>
<dbReference type="PANTHER" id="PTHR11910">
    <property type="entry name" value="ATP SYNTHASE DELTA CHAIN"/>
    <property type="match status" value="1"/>
</dbReference>
<comment type="function">
    <text evidence="7">F(1)F(0) ATP synthase produces ATP from ADP in the presence of a proton or sodium gradient. F-type ATPases consist of two structural domains, F(1) containing the extramembraneous catalytic core and F(0) containing the membrane proton channel, linked together by a central stalk and a peripheral stalk. During catalysis, ATP synthesis in the catalytic domain of F(1) is coupled via a rotary mechanism of the central stalk subunits to proton translocation.</text>
</comment>
<dbReference type="EMBL" id="ABCK01000054">
    <property type="protein sequence ID" value="EDM24739.1"/>
    <property type="molecule type" value="Genomic_DNA"/>
</dbReference>
<dbReference type="SUPFAM" id="SSF47928">
    <property type="entry name" value="N-terminal domain of the delta subunit of the F1F0-ATP synthase"/>
    <property type="match status" value="1"/>
</dbReference>
<dbReference type="HAMAP" id="MF_01416">
    <property type="entry name" value="ATP_synth_delta_bact"/>
    <property type="match status" value="1"/>
</dbReference>
<evidence type="ECO:0000256" key="5">
    <source>
        <dbReference type="ARBA" id="ARBA00023136"/>
    </source>
</evidence>
<keyword evidence="9" id="KW-1185">Reference proteome</keyword>
<evidence type="ECO:0000256" key="4">
    <source>
        <dbReference type="ARBA" id="ARBA00023065"/>
    </source>
</evidence>
<dbReference type="AlphaFoldDB" id="A6DUE1"/>
<keyword evidence="2 7" id="KW-0813">Transport</keyword>
<dbReference type="NCBIfam" id="NF004402">
    <property type="entry name" value="PRK05758.2-2"/>
    <property type="match status" value="1"/>
</dbReference>
<comment type="function">
    <text evidence="7">This protein is part of the stalk that links CF(0) to CF(1). It either transmits conformational changes from CF(0) to CF(1) or is implicated in proton conduction.</text>
</comment>
<comment type="caution">
    <text evidence="8">The sequence shown here is derived from an EMBL/GenBank/DDBJ whole genome shotgun (WGS) entry which is preliminary data.</text>
</comment>
<protein>
    <recommendedName>
        <fullName evidence="7">ATP synthase subunit delta</fullName>
    </recommendedName>
    <alternativeName>
        <fullName evidence="7">ATP synthase F(1) sector subunit delta</fullName>
    </alternativeName>
    <alternativeName>
        <fullName evidence="7">F-type ATPase subunit delta</fullName>
        <shortName evidence="7">F-ATPase subunit delta</shortName>
    </alternativeName>
</protein>
<evidence type="ECO:0000256" key="6">
    <source>
        <dbReference type="ARBA" id="ARBA00023310"/>
    </source>
</evidence>
<dbReference type="GO" id="GO:0005886">
    <property type="term" value="C:plasma membrane"/>
    <property type="evidence" value="ECO:0007669"/>
    <property type="project" value="UniProtKB-SubCell"/>
</dbReference>
<evidence type="ECO:0000256" key="2">
    <source>
        <dbReference type="ARBA" id="ARBA00022448"/>
    </source>
</evidence>
<accession>A6DUE1</accession>
<evidence type="ECO:0000313" key="8">
    <source>
        <dbReference type="EMBL" id="EDM24739.1"/>
    </source>
</evidence>
<proteinExistence type="inferred from homology"/>
<reference evidence="8 9" key="1">
    <citation type="journal article" date="2010" name="J. Bacteriol.">
        <title>Genome sequence of Lentisphaera araneosa HTCC2155T, the type species of the order Lentisphaerales in the phylum Lentisphaerae.</title>
        <authorList>
            <person name="Thrash J.C."/>
            <person name="Cho J.C."/>
            <person name="Vergin K.L."/>
            <person name="Morris R.M."/>
            <person name="Giovannoni S.J."/>
        </authorList>
    </citation>
    <scope>NUCLEOTIDE SEQUENCE [LARGE SCALE GENOMIC DNA]</scope>
    <source>
        <strain evidence="8 9">HTCC2155</strain>
    </source>
</reference>
<dbReference type="RefSeq" id="WP_007281424.1">
    <property type="nucleotide sequence ID" value="NZ_ABCK01000054.1"/>
</dbReference>
<sequence length="179" mass="19520">MLTSKAAKRYAKAFFSLAQDKGKLDEVRADFNALAELAAQSEELTTFLSSPLVAQDKRLELLKSLFEGKIGATAMSFVTFLNQKDRTPVLAEVCEYFEVFCNEAANVQLVTITSAQELSETQVKAIEVKLEAKLNKTIKASTELDASLLGGFKIAIGDQVIDHSITAQLNSLKQSIVNA</sequence>
<dbReference type="Proteomes" id="UP000004947">
    <property type="component" value="Unassembled WGS sequence"/>
</dbReference>